<dbReference type="Proteomes" id="UP000309488">
    <property type="component" value="Unassembled WGS sequence"/>
</dbReference>
<name>A0A4U1CCU4_9SPHI</name>
<comment type="caution">
    <text evidence="1">The sequence shown here is derived from an EMBL/GenBank/DDBJ whole genome shotgun (WGS) entry which is preliminary data.</text>
</comment>
<dbReference type="PROSITE" id="PS51257">
    <property type="entry name" value="PROKAR_LIPOPROTEIN"/>
    <property type="match status" value="1"/>
</dbReference>
<dbReference type="RefSeq" id="WP_136844002.1">
    <property type="nucleotide sequence ID" value="NZ_SWBR01000006.1"/>
</dbReference>
<dbReference type="EMBL" id="SWBR01000006">
    <property type="protein sequence ID" value="TKC04710.1"/>
    <property type="molecule type" value="Genomic_DNA"/>
</dbReference>
<organism evidence="1 2">
    <name type="scientific">Pedobacter polaris</name>
    <dbReference type="NCBI Taxonomy" id="2571273"/>
    <lineage>
        <taxon>Bacteria</taxon>
        <taxon>Pseudomonadati</taxon>
        <taxon>Bacteroidota</taxon>
        <taxon>Sphingobacteriia</taxon>
        <taxon>Sphingobacteriales</taxon>
        <taxon>Sphingobacteriaceae</taxon>
        <taxon>Pedobacter</taxon>
    </lineage>
</organism>
<gene>
    <name evidence="1" type="ORF">FA048_18660</name>
</gene>
<sequence length="165" mass="19428">MKNYIVVVWLACLFTSCQQNNETYLYKHSLFQIEVPKGWLEEESTKSMLFGANENAKEKILSANYHVIIIEPEKNLYSGVKQNSERNCLRGVCKSTLLKKRKINNQPCYEVCQDIIINNQRLIIRQYYFEGKDIVYRLSFVHLKSDGEKTNKLFNKIVNSFIFKI</sequence>
<proteinExistence type="predicted"/>
<dbReference type="AlphaFoldDB" id="A0A4U1CCU4"/>
<evidence type="ECO:0000313" key="2">
    <source>
        <dbReference type="Proteomes" id="UP000309488"/>
    </source>
</evidence>
<keyword evidence="2" id="KW-1185">Reference proteome</keyword>
<reference evidence="1 2" key="1">
    <citation type="submission" date="2019-04" db="EMBL/GenBank/DDBJ databases">
        <title>Pedobacter sp. RP-3-22 sp. nov., isolated from Arctic soil.</title>
        <authorList>
            <person name="Dahal R.H."/>
            <person name="Kim D.-U."/>
        </authorList>
    </citation>
    <scope>NUCLEOTIDE SEQUENCE [LARGE SCALE GENOMIC DNA]</scope>
    <source>
        <strain evidence="1 2">RP-3-22</strain>
    </source>
</reference>
<evidence type="ECO:0000313" key="1">
    <source>
        <dbReference type="EMBL" id="TKC04710.1"/>
    </source>
</evidence>
<accession>A0A4U1CCU4</accession>
<protein>
    <submittedName>
        <fullName evidence="1">Uncharacterized protein</fullName>
    </submittedName>
</protein>